<evidence type="ECO:0000313" key="5">
    <source>
        <dbReference type="Proteomes" id="UP000734854"/>
    </source>
</evidence>
<dbReference type="PANTHER" id="PTHR43327">
    <property type="entry name" value="STOMATIN-LIKE PROTEIN 2, MITOCHONDRIAL"/>
    <property type="match status" value="1"/>
</dbReference>
<keyword evidence="1" id="KW-0449">Lipoprotein</keyword>
<evidence type="ECO:0000256" key="1">
    <source>
        <dbReference type="ARBA" id="ARBA00023288"/>
    </source>
</evidence>
<dbReference type="InterPro" id="IPR050710">
    <property type="entry name" value="Band7/mec-2_domain"/>
</dbReference>
<feature type="transmembrane region" description="Helical" evidence="2">
    <location>
        <begin position="192"/>
        <end position="214"/>
    </location>
</feature>
<keyword evidence="5" id="KW-1185">Reference proteome</keyword>
<keyword evidence="2" id="KW-1133">Transmembrane helix</keyword>
<keyword evidence="2" id="KW-0812">Transmembrane</keyword>
<evidence type="ECO:0000256" key="2">
    <source>
        <dbReference type="SAM" id="Phobius"/>
    </source>
</evidence>
<dbReference type="Proteomes" id="UP000734854">
    <property type="component" value="Unassembled WGS sequence"/>
</dbReference>
<dbReference type="AlphaFoldDB" id="A0A8J5KNQ7"/>
<proteinExistence type="predicted"/>
<dbReference type="GO" id="GO:0005739">
    <property type="term" value="C:mitochondrion"/>
    <property type="evidence" value="ECO:0007669"/>
    <property type="project" value="TreeGrafter"/>
</dbReference>
<protein>
    <recommendedName>
        <fullName evidence="3">Band 7 domain-containing protein</fullName>
    </recommendedName>
</protein>
<dbReference type="SMART" id="SM00244">
    <property type="entry name" value="PHB"/>
    <property type="match status" value="1"/>
</dbReference>
<keyword evidence="2" id="KW-0472">Membrane</keyword>
<name>A0A8J5KNQ7_ZINOF</name>
<accession>A0A8J5KNQ7</accession>
<sequence>MAIQKKAQRLFRCVVAAVEAAIHEYRSHQSRDDLPYSRSALLYSNSRYEQQSINWGVRIVPENMTYVVERLGKYHRILDSGIHILLPFVDQIADVHSLKDECILIPYQSAFTKDKIVDLFLASYGVARNPIFMVIQLTETTMKDELRKITLNQIFEENDALNENITRAINEVASNWGLKCLSLKIRKLKDLFVIYISAAFSFYCKYVFAGDIFLPPEVLKMQAADMMMQAKAERRKRARVLESEGTSGLCAAYQYHTSSSLRWTISKHWWIIRVRKDDWWNARLILCQSTSAEPSHYADDAESPIQSSALSQQLHNLLGSNAQLSNTLQNPELIQHLTSPKTLQRLLSFQQTLLSSSGQRQTDQALAFSFREQNQTGAPATGAINTSRLEFLMISGLGSETRVPNSDVPPEE</sequence>
<gene>
    <name evidence="4" type="ORF">ZIOFF_046454</name>
</gene>
<dbReference type="Gene3D" id="3.30.479.30">
    <property type="entry name" value="Band 7 domain"/>
    <property type="match status" value="1"/>
</dbReference>
<dbReference type="PANTHER" id="PTHR43327:SF10">
    <property type="entry name" value="STOMATIN-LIKE PROTEIN 2, MITOCHONDRIAL"/>
    <property type="match status" value="1"/>
</dbReference>
<dbReference type="GO" id="GO:0007005">
    <property type="term" value="P:mitochondrion organization"/>
    <property type="evidence" value="ECO:0007669"/>
    <property type="project" value="TreeGrafter"/>
</dbReference>
<evidence type="ECO:0000259" key="3">
    <source>
        <dbReference type="SMART" id="SM00244"/>
    </source>
</evidence>
<comment type="caution">
    <text evidence="4">The sequence shown here is derived from an EMBL/GenBank/DDBJ whole genome shotgun (WGS) entry which is preliminary data.</text>
</comment>
<organism evidence="4 5">
    <name type="scientific">Zingiber officinale</name>
    <name type="common">Ginger</name>
    <name type="synonym">Amomum zingiber</name>
    <dbReference type="NCBI Taxonomy" id="94328"/>
    <lineage>
        <taxon>Eukaryota</taxon>
        <taxon>Viridiplantae</taxon>
        <taxon>Streptophyta</taxon>
        <taxon>Embryophyta</taxon>
        <taxon>Tracheophyta</taxon>
        <taxon>Spermatophyta</taxon>
        <taxon>Magnoliopsida</taxon>
        <taxon>Liliopsida</taxon>
        <taxon>Zingiberales</taxon>
        <taxon>Zingiberaceae</taxon>
        <taxon>Zingiber</taxon>
    </lineage>
</organism>
<feature type="domain" description="Band 7" evidence="3">
    <location>
        <begin position="55"/>
        <end position="199"/>
    </location>
</feature>
<dbReference type="EMBL" id="JACMSC010000013">
    <property type="protein sequence ID" value="KAG6491522.1"/>
    <property type="molecule type" value="Genomic_DNA"/>
</dbReference>
<dbReference type="Pfam" id="PF01145">
    <property type="entry name" value="Band_7"/>
    <property type="match status" value="1"/>
</dbReference>
<evidence type="ECO:0000313" key="4">
    <source>
        <dbReference type="EMBL" id="KAG6491522.1"/>
    </source>
</evidence>
<dbReference type="InterPro" id="IPR036013">
    <property type="entry name" value="Band_7/SPFH_dom_sf"/>
</dbReference>
<dbReference type="SUPFAM" id="SSF117892">
    <property type="entry name" value="Band 7/SPFH domain"/>
    <property type="match status" value="1"/>
</dbReference>
<reference evidence="4 5" key="1">
    <citation type="submission" date="2020-08" db="EMBL/GenBank/DDBJ databases">
        <title>Plant Genome Project.</title>
        <authorList>
            <person name="Zhang R.-G."/>
        </authorList>
    </citation>
    <scope>NUCLEOTIDE SEQUENCE [LARGE SCALE GENOMIC DNA]</scope>
    <source>
        <tissue evidence="4">Rhizome</tissue>
    </source>
</reference>
<dbReference type="InterPro" id="IPR001107">
    <property type="entry name" value="Band_7"/>
</dbReference>